<accession>A0A0C3S6J3</accession>
<protein>
    <submittedName>
        <fullName evidence="1">Uncharacterized protein</fullName>
    </submittedName>
</protein>
<keyword evidence="2" id="KW-1185">Reference proteome</keyword>
<reference evidence="1 2" key="1">
    <citation type="journal article" date="2014" name="PLoS Genet.">
        <title>Analysis of the Phlebiopsis gigantea genome, transcriptome and secretome provides insight into its pioneer colonization strategies of wood.</title>
        <authorList>
            <person name="Hori C."/>
            <person name="Ishida T."/>
            <person name="Igarashi K."/>
            <person name="Samejima M."/>
            <person name="Suzuki H."/>
            <person name="Master E."/>
            <person name="Ferreira P."/>
            <person name="Ruiz-Duenas F.J."/>
            <person name="Held B."/>
            <person name="Canessa P."/>
            <person name="Larrondo L.F."/>
            <person name="Schmoll M."/>
            <person name="Druzhinina I.S."/>
            <person name="Kubicek C.P."/>
            <person name="Gaskell J.A."/>
            <person name="Kersten P."/>
            <person name="St John F."/>
            <person name="Glasner J."/>
            <person name="Sabat G."/>
            <person name="Splinter BonDurant S."/>
            <person name="Syed K."/>
            <person name="Yadav J."/>
            <person name="Mgbeahuruike A.C."/>
            <person name="Kovalchuk A."/>
            <person name="Asiegbu F.O."/>
            <person name="Lackner G."/>
            <person name="Hoffmeister D."/>
            <person name="Rencoret J."/>
            <person name="Gutierrez A."/>
            <person name="Sun H."/>
            <person name="Lindquist E."/>
            <person name="Barry K."/>
            <person name="Riley R."/>
            <person name="Grigoriev I.V."/>
            <person name="Henrissat B."/>
            <person name="Kues U."/>
            <person name="Berka R.M."/>
            <person name="Martinez A.T."/>
            <person name="Covert S.F."/>
            <person name="Blanchette R.A."/>
            <person name="Cullen D."/>
        </authorList>
    </citation>
    <scope>NUCLEOTIDE SEQUENCE [LARGE SCALE GENOMIC DNA]</scope>
    <source>
        <strain evidence="1 2">11061_1 CR5-6</strain>
    </source>
</reference>
<dbReference type="AlphaFoldDB" id="A0A0C3S6J3"/>
<organism evidence="1 2">
    <name type="scientific">Phlebiopsis gigantea (strain 11061_1 CR5-6)</name>
    <name type="common">White-rot fungus</name>
    <name type="synonym">Peniophora gigantea</name>
    <dbReference type="NCBI Taxonomy" id="745531"/>
    <lineage>
        <taxon>Eukaryota</taxon>
        <taxon>Fungi</taxon>
        <taxon>Dikarya</taxon>
        <taxon>Basidiomycota</taxon>
        <taxon>Agaricomycotina</taxon>
        <taxon>Agaricomycetes</taxon>
        <taxon>Polyporales</taxon>
        <taxon>Phanerochaetaceae</taxon>
        <taxon>Phlebiopsis</taxon>
    </lineage>
</organism>
<gene>
    <name evidence="1" type="ORF">PHLGIDRAFT_417792</name>
</gene>
<dbReference type="HOGENOM" id="CLU_2441619_0_0_1"/>
<proteinExistence type="predicted"/>
<dbReference type="Proteomes" id="UP000053257">
    <property type="component" value="Unassembled WGS sequence"/>
</dbReference>
<sequence length="90" mass="10160">MLCVGETLAFPKTGRKGSVALPRTPPVMANRVLWMERVRMMYDRSSPLLCLHLRTSPSASVCLLTWVSPFMVLFRPETRYSCVDLEVSVA</sequence>
<name>A0A0C3S6J3_PHLG1</name>
<dbReference type="EMBL" id="KN840443">
    <property type="protein sequence ID" value="KIP11861.1"/>
    <property type="molecule type" value="Genomic_DNA"/>
</dbReference>
<evidence type="ECO:0000313" key="1">
    <source>
        <dbReference type="EMBL" id="KIP11861.1"/>
    </source>
</evidence>
<evidence type="ECO:0000313" key="2">
    <source>
        <dbReference type="Proteomes" id="UP000053257"/>
    </source>
</evidence>